<evidence type="ECO:0000313" key="3">
    <source>
        <dbReference type="Proteomes" id="UP000077315"/>
    </source>
</evidence>
<protein>
    <submittedName>
        <fullName evidence="2">Uncharacterized protein</fullName>
    </submittedName>
</protein>
<name>A0A162PYX5_PHYB8</name>
<feature type="region of interest" description="Disordered" evidence="1">
    <location>
        <begin position="307"/>
        <end position="391"/>
    </location>
</feature>
<feature type="compositionally biased region" description="Low complexity" evidence="1">
    <location>
        <begin position="365"/>
        <end position="382"/>
    </location>
</feature>
<keyword evidence="3" id="KW-1185">Reference proteome</keyword>
<dbReference type="VEuPathDB" id="FungiDB:PHYBLDRAFT_143835"/>
<evidence type="ECO:0000256" key="1">
    <source>
        <dbReference type="SAM" id="MobiDB-lite"/>
    </source>
</evidence>
<evidence type="ECO:0000313" key="2">
    <source>
        <dbReference type="EMBL" id="OAD75586.1"/>
    </source>
</evidence>
<dbReference type="RefSeq" id="XP_018293626.1">
    <property type="nucleotide sequence ID" value="XM_018431081.1"/>
</dbReference>
<sequence>MSDTAISVDLNLDLNLNLDLDHDHDHDNHRDPTLNTRDQVYIQSLEASLQDSFRLMCSKEQVALARSMRILTKSERKEMKRCAKIWKPTPISSTPDNTSPNDRNNEEWNATIECLMTLRDRYQSQLDLMRVRSLESDAHRSDMLTCVQDLSRRLGDSGQTHEELESLSGALEQLRRQWKKSKPEIESIIHSILSATPLAASGCRVVRATRSNIGLLGLGYRSINKHYLVFESGRTPLEDCKEILLKISSDFGQVFEENAAQNLASMEGNYQHIFMDHQDTGDEQQQVMQDIQRLADSIFTQSAPTLIIGHQPGSQPKPNKKPTLEHEHNPTHISQSGNDNGTIIGDGTIIGNGNFDGGGGGGSGNTNSQSQVLVQSQSQSQVESEDNSPLFTMSRPVFEPAGWDWPTLLKHKQPNTRKTGWVRPFFQRTFSIRSKSTTASTTCTTVTATSTGSTTATGITNVSSNINSNSNININIKTTGLWTCSISRLADHFAKVGHDYYTNMLNNTNLMHSHQSQLFESSTRLLMKCYQALQIEHAHANIISTSVQVYQLKQEAERTNHHSITP</sequence>
<gene>
    <name evidence="2" type="ORF">PHYBLDRAFT_143835</name>
</gene>
<dbReference type="GeneID" id="28991987"/>
<dbReference type="Proteomes" id="UP000077315">
    <property type="component" value="Unassembled WGS sequence"/>
</dbReference>
<organism evidence="2 3">
    <name type="scientific">Phycomyces blakesleeanus (strain ATCC 8743b / DSM 1359 / FGSC 10004 / NBRC 33097 / NRRL 1555)</name>
    <dbReference type="NCBI Taxonomy" id="763407"/>
    <lineage>
        <taxon>Eukaryota</taxon>
        <taxon>Fungi</taxon>
        <taxon>Fungi incertae sedis</taxon>
        <taxon>Mucoromycota</taxon>
        <taxon>Mucoromycotina</taxon>
        <taxon>Mucoromycetes</taxon>
        <taxon>Mucorales</taxon>
        <taxon>Phycomycetaceae</taxon>
        <taxon>Phycomyces</taxon>
    </lineage>
</organism>
<accession>A0A162PYX5</accession>
<feature type="compositionally biased region" description="Low complexity" evidence="1">
    <location>
        <begin position="336"/>
        <end position="347"/>
    </location>
</feature>
<proteinExistence type="predicted"/>
<dbReference type="AlphaFoldDB" id="A0A162PYX5"/>
<dbReference type="EMBL" id="KV440977">
    <property type="protein sequence ID" value="OAD75586.1"/>
    <property type="molecule type" value="Genomic_DNA"/>
</dbReference>
<reference evidence="3" key="1">
    <citation type="submission" date="2015-06" db="EMBL/GenBank/DDBJ databases">
        <title>Expansion of signal transduction pathways in fungi by whole-genome duplication.</title>
        <authorList>
            <consortium name="DOE Joint Genome Institute"/>
            <person name="Corrochano L.M."/>
            <person name="Kuo A."/>
            <person name="Marcet-Houben M."/>
            <person name="Polaino S."/>
            <person name="Salamov A."/>
            <person name="Villalobos J.M."/>
            <person name="Alvarez M.I."/>
            <person name="Avalos J."/>
            <person name="Benito E.P."/>
            <person name="Benoit I."/>
            <person name="Burger G."/>
            <person name="Camino L.P."/>
            <person name="Canovas D."/>
            <person name="Cerda-Olmedo E."/>
            <person name="Cheng J.-F."/>
            <person name="Dominguez A."/>
            <person name="Elias M."/>
            <person name="Eslava A.P."/>
            <person name="Glaser F."/>
            <person name="Grimwood J."/>
            <person name="Gutierrez G."/>
            <person name="Heitman J."/>
            <person name="Henrissat B."/>
            <person name="Iturriaga E.A."/>
            <person name="Lang B.F."/>
            <person name="Lavin J.L."/>
            <person name="Lee S."/>
            <person name="Li W."/>
            <person name="Lindquist E."/>
            <person name="Lopez-Garcia S."/>
            <person name="Luque E.M."/>
            <person name="Marcos A.T."/>
            <person name="Martin J."/>
            <person name="McCluskey K."/>
            <person name="Medina H.R."/>
            <person name="Miralles-Duran A."/>
            <person name="Miyazaki A."/>
            <person name="Munoz-Torres E."/>
            <person name="Oguiza J.A."/>
            <person name="Ohm R."/>
            <person name="Olmedo M."/>
            <person name="Orejas M."/>
            <person name="Ortiz-Castellanos L."/>
            <person name="Pisabarro A.G."/>
            <person name="Rodriguez-Romero J."/>
            <person name="Ruiz-Herrera J."/>
            <person name="Ruiz-Vazquez R."/>
            <person name="Sanz C."/>
            <person name="Schackwitz W."/>
            <person name="Schmutz J."/>
            <person name="Shahriari M."/>
            <person name="Shelest E."/>
            <person name="Silva-Franco F."/>
            <person name="Soanes D."/>
            <person name="Syed K."/>
            <person name="Tagua V.G."/>
            <person name="Talbot N.J."/>
            <person name="Thon M."/>
            <person name="De vries R.P."/>
            <person name="Wiebenga A."/>
            <person name="Yadav J.S."/>
            <person name="Braun E.L."/>
            <person name="Baker S."/>
            <person name="Garre V."/>
            <person name="Horwitz B."/>
            <person name="Torres-Martinez S."/>
            <person name="Idnurm A."/>
            <person name="Herrera-Estrella A."/>
            <person name="Gabaldon T."/>
            <person name="Grigoriev I.V."/>
        </authorList>
    </citation>
    <scope>NUCLEOTIDE SEQUENCE [LARGE SCALE GENOMIC DNA]</scope>
    <source>
        <strain evidence="3">NRRL 1555(-)</strain>
    </source>
</reference>
<dbReference type="OrthoDB" id="2357632at2759"/>
<feature type="compositionally biased region" description="Gly residues" evidence="1">
    <location>
        <begin position="348"/>
        <end position="364"/>
    </location>
</feature>
<dbReference type="InParanoid" id="A0A162PYX5"/>